<dbReference type="eggNOG" id="COG1409">
    <property type="taxonomic scope" value="Bacteria"/>
</dbReference>
<keyword evidence="6" id="KW-1185">Reference proteome</keyword>
<dbReference type="InterPro" id="IPR029052">
    <property type="entry name" value="Metallo-depent_PP-like"/>
</dbReference>
<dbReference type="Proteomes" id="UP000030147">
    <property type="component" value="Unassembled WGS sequence"/>
</dbReference>
<dbReference type="AlphaFoldDB" id="A0A0A2TKX5"/>
<reference evidence="5 6" key="1">
    <citation type="journal article" date="2015" name="Stand. Genomic Sci.">
        <title>High quality draft genome sequence of the moderately halophilic bacterium Pontibacillus yanchengensis Y32(T) and comparison among Pontibacillus genomes.</title>
        <authorList>
            <person name="Huang J."/>
            <person name="Qiao Z.X."/>
            <person name="Tang J.W."/>
            <person name="Wang G."/>
        </authorList>
    </citation>
    <scope>NUCLEOTIDE SEQUENCE [LARGE SCALE GENOMIC DNA]</scope>
    <source>
        <strain evidence="5 6">Y32</strain>
    </source>
</reference>
<dbReference type="GO" id="GO:0046872">
    <property type="term" value="F:metal ion binding"/>
    <property type="evidence" value="ECO:0007669"/>
    <property type="project" value="InterPro"/>
</dbReference>
<dbReference type="Pfam" id="PF16656">
    <property type="entry name" value="Pur_ac_phosph_N"/>
    <property type="match status" value="1"/>
</dbReference>
<evidence type="ECO:0000313" key="5">
    <source>
        <dbReference type="EMBL" id="KGP74721.1"/>
    </source>
</evidence>
<accession>A0A0A2TKX5</accession>
<dbReference type="EMBL" id="AVBF01000001">
    <property type="protein sequence ID" value="KGP74721.1"/>
    <property type="molecule type" value="Genomic_DNA"/>
</dbReference>
<evidence type="ECO:0000259" key="4">
    <source>
        <dbReference type="Pfam" id="PF16656"/>
    </source>
</evidence>
<dbReference type="OrthoDB" id="9809781at2"/>
<dbReference type="SUPFAM" id="SSF56300">
    <property type="entry name" value="Metallo-dependent phosphatases"/>
    <property type="match status" value="1"/>
</dbReference>
<proteinExistence type="predicted"/>
<keyword evidence="1 2" id="KW-0732">Signal</keyword>
<evidence type="ECO:0000256" key="2">
    <source>
        <dbReference type="SAM" id="SignalP"/>
    </source>
</evidence>
<dbReference type="RefSeq" id="WP_036815299.1">
    <property type="nucleotide sequence ID" value="NZ_AVBF01000001.1"/>
</dbReference>
<evidence type="ECO:0008006" key="7">
    <source>
        <dbReference type="Google" id="ProtNLM"/>
    </source>
</evidence>
<feature type="signal peptide" evidence="2">
    <location>
        <begin position="1"/>
        <end position="21"/>
    </location>
</feature>
<dbReference type="InterPro" id="IPR008963">
    <property type="entry name" value="Purple_acid_Pase-like_N"/>
</dbReference>
<gene>
    <name evidence="5" type="ORF">N782_00970</name>
</gene>
<dbReference type="Pfam" id="PF00149">
    <property type="entry name" value="Metallophos"/>
    <property type="match status" value="1"/>
</dbReference>
<dbReference type="STRING" id="1385514.N782_00970"/>
<feature type="domain" description="Purple acid phosphatase N-terminal" evidence="4">
    <location>
        <begin position="36"/>
        <end position="136"/>
    </location>
</feature>
<name>A0A0A2TKX5_9BACI</name>
<evidence type="ECO:0000259" key="3">
    <source>
        <dbReference type="Pfam" id="PF00149"/>
    </source>
</evidence>
<dbReference type="InterPro" id="IPR004843">
    <property type="entry name" value="Calcineurin-like_PHP"/>
</dbReference>
<dbReference type="PANTHER" id="PTHR45867:SF3">
    <property type="entry name" value="ACID PHOSPHATASE TYPE 7"/>
    <property type="match status" value="1"/>
</dbReference>
<comment type="caution">
    <text evidence="5">The sequence shown here is derived from an EMBL/GenBank/DDBJ whole genome shotgun (WGS) entry which is preliminary data.</text>
</comment>
<dbReference type="SUPFAM" id="SSF49363">
    <property type="entry name" value="Purple acid phosphatase, N-terminal domain"/>
    <property type="match status" value="1"/>
</dbReference>
<dbReference type="GO" id="GO:0003993">
    <property type="term" value="F:acid phosphatase activity"/>
    <property type="evidence" value="ECO:0007669"/>
    <property type="project" value="InterPro"/>
</dbReference>
<dbReference type="Gene3D" id="3.60.21.10">
    <property type="match status" value="1"/>
</dbReference>
<organism evidence="5 6">
    <name type="scientific">Pontibacillus yanchengensis Y32</name>
    <dbReference type="NCBI Taxonomy" id="1385514"/>
    <lineage>
        <taxon>Bacteria</taxon>
        <taxon>Bacillati</taxon>
        <taxon>Bacillota</taxon>
        <taxon>Bacilli</taxon>
        <taxon>Bacillales</taxon>
        <taxon>Bacillaceae</taxon>
        <taxon>Pontibacillus</taxon>
    </lineage>
</organism>
<evidence type="ECO:0000313" key="6">
    <source>
        <dbReference type="Proteomes" id="UP000030147"/>
    </source>
</evidence>
<protein>
    <recommendedName>
        <fullName evidence="7">Metallophosphoesterase</fullName>
    </recommendedName>
</protein>
<dbReference type="Gene3D" id="2.60.40.380">
    <property type="entry name" value="Purple acid phosphatase-like, N-terminal"/>
    <property type="match status" value="1"/>
</dbReference>
<feature type="chain" id="PRO_5039320970" description="Metallophosphoesterase" evidence="2">
    <location>
        <begin position="22"/>
        <end position="517"/>
    </location>
</feature>
<sequence length="517" mass="57879">MKRFFVILMAMVMMAGTFSTYQDVQAAEGSLGSNVPEHLTLTWTDSPETTQNFTWRTSTDVTATSVQIMKTSNYEGSFATSEMVEVTGDSFTFDSDEGAMQVHEAKATALEPGTSYTYRVGNGQQGNWSEAASFTTEAAGDRPFTFLFTTDTQSAASTNMTWGYGIWGDIFDKALTQYPNARFMLLSGDVVDRGDEQIHWENWFKAAQEELPTINMVPTMGNHDVYGTGEKNFAAQFQLPENGPEGEKEFAYSFDYSNVHIAVLNSEGDLQKQAEWLKQDMAASDKQWKIVSFHRSPYHSHPDRASLDVRNAWTPVFDEAGVDLVLSGHDHAYMRSYPLYDGEKVNQNKGTTYIIGGSAGPKFYEMEDQPWMKVKFDKDKQIYSGVTVDGNELQFNVTANDGETVDGFTMVKEDPFSGRNFTEWGENLATSEKMKTWSISLNTNIEESALKADHVQVKNSNGQQVDVRLAVENDDTLTVTPEEAYEPGTYYMMIDQNVPNATGKALKNNIRAEFQVE</sequence>
<dbReference type="InterPro" id="IPR015914">
    <property type="entry name" value="PAPs_N"/>
</dbReference>
<evidence type="ECO:0000256" key="1">
    <source>
        <dbReference type="ARBA" id="ARBA00022729"/>
    </source>
</evidence>
<dbReference type="PANTHER" id="PTHR45867">
    <property type="entry name" value="PURPLE ACID PHOSPHATASE"/>
    <property type="match status" value="1"/>
</dbReference>
<feature type="domain" description="Calcineurin-like phosphoesterase" evidence="3">
    <location>
        <begin position="145"/>
        <end position="333"/>
    </location>
</feature>